<protein>
    <recommendedName>
        <fullName evidence="8">Auxin response factor</fullName>
    </recommendedName>
</protein>
<dbReference type="GO" id="GO:0009734">
    <property type="term" value="P:auxin-activated signaling pathway"/>
    <property type="evidence" value="ECO:0007669"/>
    <property type="project" value="UniProtKB-KW"/>
</dbReference>
<comment type="subcellular location">
    <subcellularLocation>
        <location evidence="1 8">Nucleus</location>
    </subcellularLocation>
</comment>
<dbReference type="InterPro" id="IPR003340">
    <property type="entry name" value="B3_DNA-bd"/>
</dbReference>
<evidence type="ECO:0000256" key="6">
    <source>
        <dbReference type="ARBA" id="ARBA00023242"/>
    </source>
</evidence>
<keyword evidence="6 8" id="KW-0539">Nucleus</keyword>
<dbReference type="PANTHER" id="PTHR31384">
    <property type="entry name" value="AUXIN RESPONSE FACTOR 4-RELATED"/>
    <property type="match status" value="1"/>
</dbReference>
<sequence>MESCLDGGLWQVCAGNMVQVPQVDSNVVYFPQGHAEHANGIVNFKDFPEIPDMVVCKVSGVKHMADVETDELFLRLRLVPLRISVTNLELEEDNSVGHVGQDALVKSASVSKTLTQSDANNGGGFSVPRFCADSFFPRLDYTADPPVQTLHIKDVHGKVWKFRHIFRGTPRRHLLTTGWSSFVNHKQLVAGDSVVFMKAADGELFIGTRRAKRGTGGGKAQCGWTPAGGICDWPDGGGCRMFENGTTGTQMSYGCSSVGGKVSVESVLEAALLAAGGKAFEVNYYPRATSAEFCVKASAVSAALRTQWRFGMKFKMPFETEDASRVSWFVGTIVAAQAADPLRWPKSPWRLLQVTWDEPDLLHSAKRVNPWMADLVVSGMPNMHLVPFSLPMKRLRPAQSPDLPLSSLRPAPLHPRNPFVSHLSYHPVADNEPADIQGARHVQCTQYPMNFHLNNVVQPFLFPQFRPPQAAPPPPPGGVNLTRPQRNEDMSCLLTLGNHPETPMKNETKTTSTSIVLFGKHIHAEEKKSQGSSDATAILSDVIMEKVQVASEGSRSGSVQNGQKQCSSESRSPCCHSLLSTQMAPQAFSSLALEQTRCHLCRLTI</sequence>
<dbReference type="EnsemblPlants" id="Kaladp0061s0059.1.v1.1">
    <property type="protein sequence ID" value="Kaladp0061s0059.1.v1.1"/>
    <property type="gene ID" value="Kaladp0061s0059.v1.1"/>
</dbReference>
<dbReference type="PROSITE" id="PS50863">
    <property type="entry name" value="B3"/>
    <property type="match status" value="1"/>
</dbReference>
<dbReference type="GO" id="GO:0005634">
    <property type="term" value="C:nucleus"/>
    <property type="evidence" value="ECO:0007669"/>
    <property type="project" value="UniProtKB-SubCell"/>
</dbReference>
<dbReference type="Gramene" id="Kaladp0061s0059.1.v1.1">
    <property type="protein sequence ID" value="Kaladp0061s0059.1.v1.1"/>
    <property type="gene ID" value="Kaladp0061s0059.v1.1"/>
</dbReference>
<reference evidence="10" key="1">
    <citation type="submission" date="2021-01" db="UniProtKB">
        <authorList>
            <consortium name="EnsemblPlants"/>
        </authorList>
    </citation>
    <scope>IDENTIFICATION</scope>
</reference>
<dbReference type="GO" id="GO:0006355">
    <property type="term" value="P:regulation of DNA-templated transcription"/>
    <property type="evidence" value="ECO:0007669"/>
    <property type="project" value="InterPro"/>
</dbReference>
<keyword evidence="3 8" id="KW-0805">Transcription regulation</keyword>
<comment type="function">
    <text evidence="8">Auxin response factors (ARFs) are transcriptional factors that bind specifically to the DNA sequence 5'-TGTCTC-3' found in the auxin-responsive promoter elements (AuxREs).</text>
</comment>
<dbReference type="Proteomes" id="UP000594263">
    <property type="component" value="Unplaced"/>
</dbReference>
<evidence type="ECO:0000256" key="4">
    <source>
        <dbReference type="ARBA" id="ARBA00023125"/>
    </source>
</evidence>
<dbReference type="OMA" id="PACIACK"/>
<keyword evidence="5 8" id="KW-0804">Transcription</keyword>
<evidence type="ECO:0000256" key="5">
    <source>
        <dbReference type="ARBA" id="ARBA00023163"/>
    </source>
</evidence>
<dbReference type="Gene3D" id="2.30.30.1040">
    <property type="match status" value="1"/>
</dbReference>
<dbReference type="Pfam" id="PF06507">
    <property type="entry name" value="ARF_AD"/>
    <property type="match status" value="1"/>
</dbReference>
<evidence type="ECO:0000256" key="1">
    <source>
        <dbReference type="ARBA" id="ARBA00004123"/>
    </source>
</evidence>
<dbReference type="AlphaFoldDB" id="A0A7N0UFS1"/>
<dbReference type="FunFam" id="2.40.330.10:FF:000001">
    <property type="entry name" value="Auxin response factor"/>
    <property type="match status" value="1"/>
</dbReference>
<comment type="similarity">
    <text evidence="2 8">Belongs to the ARF family.</text>
</comment>
<evidence type="ECO:0000256" key="8">
    <source>
        <dbReference type="RuleBase" id="RU004561"/>
    </source>
</evidence>
<dbReference type="SUPFAM" id="SSF101936">
    <property type="entry name" value="DNA-binding pseudobarrel domain"/>
    <property type="match status" value="1"/>
</dbReference>
<proteinExistence type="inferred from homology"/>
<dbReference type="Gene3D" id="2.40.330.10">
    <property type="entry name" value="DNA-binding pseudobarrel domain"/>
    <property type="match status" value="1"/>
</dbReference>
<dbReference type="InterPro" id="IPR044835">
    <property type="entry name" value="ARF_plant"/>
</dbReference>
<name>A0A7N0UFS1_KALFE</name>
<keyword evidence="4 8" id="KW-0238">DNA-binding</keyword>
<keyword evidence="11" id="KW-1185">Reference proteome</keyword>
<dbReference type="PANTHER" id="PTHR31384:SF94">
    <property type="entry name" value="AUXIN RESPONSE FACTOR 17"/>
    <property type="match status" value="1"/>
</dbReference>
<feature type="domain" description="TF-B3" evidence="9">
    <location>
        <begin position="110"/>
        <end position="212"/>
    </location>
</feature>
<dbReference type="InterPro" id="IPR015300">
    <property type="entry name" value="DNA-bd_pseudobarrel_sf"/>
</dbReference>
<dbReference type="Pfam" id="PF02362">
    <property type="entry name" value="B3"/>
    <property type="match status" value="1"/>
</dbReference>
<dbReference type="InterPro" id="IPR010525">
    <property type="entry name" value="ARF_dom"/>
</dbReference>
<evidence type="ECO:0000256" key="7">
    <source>
        <dbReference type="ARBA" id="ARBA00023294"/>
    </source>
</evidence>
<dbReference type="FunFam" id="2.30.30.1040:FF:000001">
    <property type="entry name" value="Auxin response factor"/>
    <property type="match status" value="1"/>
</dbReference>
<evidence type="ECO:0000313" key="11">
    <source>
        <dbReference type="Proteomes" id="UP000594263"/>
    </source>
</evidence>
<organism evidence="10 11">
    <name type="scientific">Kalanchoe fedtschenkoi</name>
    <name type="common">Lavender scallops</name>
    <name type="synonym">South American air plant</name>
    <dbReference type="NCBI Taxonomy" id="63787"/>
    <lineage>
        <taxon>Eukaryota</taxon>
        <taxon>Viridiplantae</taxon>
        <taxon>Streptophyta</taxon>
        <taxon>Embryophyta</taxon>
        <taxon>Tracheophyta</taxon>
        <taxon>Spermatophyta</taxon>
        <taxon>Magnoliopsida</taxon>
        <taxon>eudicotyledons</taxon>
        <taxon>Gunneridae</taxon>
        <taxon>Pentapetalae</taxon>
        <taxon>Saxifragales</taxon>
        <taxon>Crassulaceae</taxon>
        <taxon>Kalanchoe</taxon>
    </lineage>
</organism>
<dbReference type="SMART" id="SM01019">
    <property type="entry name" value="B3"/>
    <property type="match status" value="1"/>
</dbReference>
<evidence type="ECO:0000313" key="10">
    <source>
        <dbReference type="EnsemblPlants" id="Kaladp0061s0059.1.v1.1"/>
    </source>
</evidence>
<accession>A0A7N0UFS1</accession>
<comment type="subunit">
    <text evidence="8">Homodimers and heterodimers.</text>
</comment>
<evidence type="ECO:0000259" key="9">
    <source>
        <dbReference type="PROSITE" id="PS50863"/>
    </source>
</evidence>
<dbReference type="GO" id="GO:0003677">
    <property type="term" value="F:DNA binding"/>
    <property type="evidence" value="ECO:0007669"/>
    <property type="project" value="UniProtKB-KW"/>
</dbReference>
<keyword evidence="7 8" id="KW-0927">Auxin signaling pathway</keyword>
<evidence type="ECO:0000256" key="3">
    <source>
        <dbReference type="ARBA" id="ARBA00023015"/>
    </source>
</evidence>
<dbReference type="CDD" id="cd10017">
    <property type="entry name" value="B3_DNA"/>
    <property type="match status" value="1"/>
</dbReference>
<evidence type="ECO:0000256" key="2">
    <source>
        <dbReference type="ARBA" id="ARBA00007853"/>
    </source>
</evidence>